<dbReference type="Proteomes" id="UP001215956">
    <property type="component" value="Unassembled WGS sequence"/>
</dbReference>
<accession>A0ABT5XGS7</accession>
<sequence>MVADRREVEVEKEVEKACPFVARACLQAGCMAWDNASGGCRLIPTKEAASAFDSRLREAAPLLYASLLDLVRVMEERGRECDSCGPDLWDYAAEVRRSFLDELIEAQLKVG</sequence>
<gene>
    <name evidence="1" type="ORF">P0O24_10060</name>
</gene>
<proteinExistence type="predicted"/>
<dbReference type="RefSeq" id="WP_316969624.1">
    <property type="nucleotide sequence ID" value="NZ_JARFPL010000036.1"/>
</dbReference>
<comment type="caution">
    <text evidence="1">The sequence shown here is derived from an EMBL/GenBank/DDBJ whole genome shotgun (WGS) entry which is preliminary data.</text>
</comment>
<organism evidence="1 2">
    <name type="scientific">Candidatus Methanocrinis alkalitolerans</name>
    <dbReference type="NCBI Taxonomy" id="3033395"/>
    <lineage>
        <taxon>Archaea</taxon>
        <taxon>Methanobacteriati</taxon>
        <taxon>Methanobacteriota</taxon>
        <taxon>Stenosarchaea group</taxon>
        <taxon>Methanomicrobia</taxon>
        <taxon>Methanotrichales</taxon>
        <taxon>Methanotrichaceae</taxon>
        <taxon>Methanocrinis</taxon>
    </lineage>
</organism>
<dbReference type="EMBL" id="JARFPL010000036">
    <property type="protein sequence ID" value="MDF0593924.1"/>
    <property type="molecule type" value="Genomic_DNA"/>
</dbReference>
<reference evidence="1 2" key="1">
    <citation type="submission" date="2023-03" db="EMBL/GenBank/DDBJ databases">
        <title>Whole genome sequencing of Methanotrichaceae archaeon M04Ac.</title>
        <authorList>
            <person name="Khomyakova M.A."/>
            <person name="Merkel A.Y."/>
            <person name="Slobodkin A.I."/>
        </authorList>
    </citation>
    <scope>NUCLEOTIDE SEQUENCE [LARGE SCALE GENOMIC DNA]</scope>
    <source>
        <strain evidence="1 2">M04Ac</strain>
    </source>
</reference>
<evidence type="ECO:0000313" key="1">
    <source>
        <dbReference type="EMBL" id="MDF0593924.1"/>
    </source>
</evidence>
<evidence type="ECO:0000313" key="2">
    <source>
        <dbReference type="Proteomes" id="UP001215956"/>
    </source>
</evidence>
<name>A0ABT5XGS7_9EURY</name>
<keyword evidence="2" id="KW-1185">Reference proteome</keyword>
<protein>
    <submittedName>
        <fullName evidence="1">Uncharacterized protein</fullName>
    </submittedName>
</protein>